<dbReference type="PROSITE" id="PS50294">
    <property type="entry name" value="WD_REPEATS_REGION"/>
    <property type="match status" value="9"/>
</dbReference>
<reference evidence="6 7" key="1">
    <citation type="submission" date="2024-07" db="EMBL/GenBank/DDBJ databases">
        <title>Section-level genome sequencing and comparative genomics of Aspergillus sections Usti and Cavernicolus.</title>
        <authorList>
            <consortium name="Lawrence Berkeley National Laboratory"/>
            <person name="Nybo J.L."/>
            <person name="Vesth T.C."/>
            <person name="Theobald S."/>
            <person name="Frisvad J.C."/>
            <person name="Larsen T.O."/>
            <person name="Kjaerboelling I."/>
            <person name="Rothschild-Mancinelli K."/>
            <person name="Lyhne E.K."/>
            <person name="Kogle M.E."/>
            <person name="Barry K."/>
            <person name="Clum A."/>
            <person name="Na H."/>
            <person name="Ledsgaard L."/>
            <person name="Lin J."/>
            <person name="Lipzen A."/>
            <person name="Kuo A."/>
            <person name="Riley R."/>
            <person name="Mondo S."/>
            <person name="Labutti K."/>
            <person name="Haridas S."/>
            <person name="Pangalinan J."/>
            <person name="Salamov A.A."/>
            <person name="Simmons B.A."/>
            <person name="Magnuson J.K."/>
            <person name="Chen J."/>
            <person name="Drula E."/>
            <person name="Henrissat B."/>
            <person name="Wiebenga A."/>
            <person name="Lubbers R.J."/>
            <person name="Gomes A.C."/>
            <person name="Makela M.R."/>
            <person name="Stajich J."/>
            <person name="Grigoriev I.V."/>
            <person name="Mortensen U.H."/>
            <person name="De Vries R.P."/>
            <person name="Baker S.E."/>
            <person name="Andersen M.R."/>
        </authorList>
    </citation>
    <scope>NUCLEOTIDE SEQUENCE [LARGE SCALE GENOMIC DNA]</scope>
    <source>
        <strain evidence="6 7">CBS 588.65</strain>
    </source>
</reference>
<feature type="repeat" description="WD" evidence="3">
    <location>
        <begin position="986"/>
        <end position="1027"/>
    </location>
</feature>
<comment type="caution">
    <text evidence="6">The sequence shown here is derived from an EMBL/GenBank/DDBJ whole genome shotgun (WGS) entry which is preliminary data.</text>
</comment>
<dbReference type="InterPro" id="IPR056884">
    <property type="entry name" value="NPHP3-like_N"/>
</dbReference>
<feature type="repeat" description="WD" evidence="3">
    <location>
        <begin position="902"/>
        <end position="943"/>
    </location>
</feature>
<feature type="repeat" description="WD" evidence="3">
    <location>
        <begin position="1070"/>
        <end position="1111"/>
    </location>
</feature>
<evidence type="ECO:0000256" key="1">
    <source>
        <dbReference type="ARBA" id="ARBA00022574"/>
    </source>
</evidence>
<organism evidence="6 7">
    <name type="scientific">Aspergillus granulosus</name>
    <dbReference type="NCBI Taxonomy" id="176169"/>
    <lineage>
        <taxon>Eukaryota</taxon>
        <taxon>Fungi</taxon>
        <taxon>Dikarya</taxon>
        <taxon>Ascomycota</taxon>
        <taxon>Pezizomycotina</taxon>
        <taxon>Eurotiomycetes</taxon>
        <taxon>Eurotiomycetidae</taxon>
        <taxon>Eurotiales</taxon>
        <taxon>Aspergillaceae</taxon>
        <taxon>Aspergillus</taxon>
        <taxon>Aspergillus subgen. Nidulantes</taxon>
    </lineage>
</organism>
<name>A0ABR4GRJ7_9EURO</name>
<evidence type="ECO:0000313" key="7">
    <source>
        <dbReference type="Proteomes" id="UP001610334"/>
    </source>
</evidence>
<evidence type="ECO:0000256" key="3">
    <source>
        <dbReference type="PROSITE-ProRule" id="PRU00221"/>
    </source>
</evidence>
<dbReference type="PRINTS" id="PR00320">
    <property type="entry name" value="GPROTEINBRPT"/>
</dbReference>
<feature type="compositionally biased region" description="Polar residues" evidence="4">
    <location>
        <begin position="50"/>
        <end position="62"/>
    </location>
</feature>
<feature type="repeat" description="WD" evidence="3">
    <location>
        <begin position="1210"/>
        <end position="1251"/>
    </location>
</feature>
<dbReference type="InterPro" id="IPR015943">
    <property type="entry name" value="WD40/YVTN_repeat-like_dom_sf"/>
</dbReference>
<feature type="repeat" description="WD" evidence="3">
    <location>
        <begin position="1252"/>
        <end position="1293"/>
    </location>
</feature>
<dbReference type="SUPFAM" id="SSF50978">
    <property type="entry name" value="WD40 repeat-like"/>
    <property type="match status" value="2"/>
</dbReference>
<feature type="repeat" description="WD" evidence="3">
    <location>
        <begin position="1168"/>
        <end position="1209"/>
    </location>
</feature>
<dbReference type="Pfam" id="PF00400">
    <property type="entry name" value="WD40"/>
    <property type="match status" value="9"/>
</dbReference>
<feature type="repeat" description="WD" evidence="3">
    <location>
        <begin position="944"/>
        <end position="985"/>
    </location>
</feature>
<dbReference type="CDD" id="cd00200">
    <property type="entry name" value="WD40"/>
    <property type="match status" value="1"/>
</dbReference>
<feature type="repeat" description="WD" evidence="3">
    <location>
        <begin position="1112"/>
        <end position="1153"/>
    </location>
</feature>
<sequence>MDDTPTRPAHKRKHNVFGRLKNALTRRGEDKDTPPPTPKPSASATSTKPDAQSGSVDPQTDGSKTDNHDAKDHWQMAYDELTESDQNTLATLLPAMTTEPQDAGRARTREVLDQVVKVTETQYKENPRKDDSRETAHKILNCVLSFQNVVDNAVKFDPTGYASSAWAIVSLGLTMAKNHADLRDALLDSSGYLADLLARCAFIEDQFYRAIESATANVEKEKSIVRVYVAILQYSAQVRRVQQYSKGRDFVESITVATSQQLAQLKTSIKEEESHLHHWLLMDQHLHRKAEAENILTHIDTMTVTIEKVHKAVDMLNLPYADGAFFESFMDQHEDECLPGTRTELLRQVRDWERSSDKCIFWLSGMAGTGKSTIARTVARSFKKDGTLGASFFFKRGEEDRGSAAKFFPTIVKQLAVHIPQMITGIRRAIEDDPAILGKSLQEQFDKLMLQPLLASAQNQVVTSTVIVIDALDECGPEEDVGMILGLLPKVQQARDMGIRFFLTSRPESPIRFGFDQIGQSDYQNTVLHDLDADVKHDIILYLRDRFCEIKRTRHHELPPDWPGEQRIDYLATMAAPLFIFAATVCRFVADRKWNPEKRLQQFLTSPSGSRMDKTYRPVLEQLIVEDESDMDQLVGEFQNIIGVIILLAAPLSLSALAELLEMPEDDISIRLDSFHSVLTIPNDSNLPIRTLHLSFHDYLVDERTKVQERTSRFWVDQIAKHELITRQCLSVMGRYLKKNICELPSYGTSRTEIDPASIARFLPPALQYACHYWVYHLQQSTAPARILDQILLFLEEHFLHWLEVMAISGIISECLNAMDKLLVLTKDASNTALPLFLSDARRYIYKFVTIVNTAPLQLYSSGLIFAPQKALIRTKFGRELPDWLYRVPRVEENWSPELQTLEGRSGSVWSVAFCQDGRLLASGSDDLTIKLWDPASGALKHTMEGHSGSVRSVAFSQDGRLLASGSADQTVKLWDPASGALKHTLEGHNNWVQSVAFSQDGRLLASGSDDKTIKLWDPASGALKHTLEGHSGSVRSVAFSQDGQLLASGSDDLTIKLWDPASGALKHTLEDHSGWVQSVAFSQDYRLLASGSNDQTIKLWDPASGALKHTLEGHSSSVWSVAFSQDGRLLASASKDQTIKLWDPASASKDQTIKLWDPASGALKHTLEGHSGSVWSVAFSQDGRLLASGSGDKTIKLWDPASGALKHIPEGHSYSVRSVAFSQDGRLLASGSGDKTVKLWDPVSGALKHTLEGHSDWVRLVAFSQDGRLLASASDDLTIKLWDPASGALKHTLEGHSSSVCSGIPPLAPSSIL</sequence>
<accession>A0ABR4GRJ7</accession>
<dbReference type="SUPFAM" id="SSF52540">
    <property type="entry name" value="P-loop containing nucleoside triphosphate hydrolases"/>
    <property type="match status" value="1"/>
</dbReference>
<feature type="domain" description="NACHT" evidence="5">
    <location>
        <begin position="359"/>
        <end position="509"/>
    </location>
</feature>
<evidence type="ECO:0000259" key="5">
    <source>
        <dbReference type="PROSITE" id="PS50837"/>
    </source>
</evidence>
<dbReference type="PANTHER" id="PTHR19848">
    <property type="entry name" value="WD40 REPEAT PROTEIN"/>
    <property type="match status" value="1"/>
</dbReference>
<evidence type="ECO:0000313" key="6">
    <source>
        <dbReference type="EMBL" id="KAL2801542.1"/>
    </source>
</evidence>
<dbReference type="EMBL" id="JBFXLT010000337">
    <property type="protein sequence ID" value="KAL2801542.1"/>
    <property type="molecule type" value="Genomic_DNA"/>
</dbReference>
<feature type="compositionally biased region" description="Low complexity" evidence="4">
    <location>
        <begin position="40"/>
        <end position="49"/>
    </location>
</feature>
<dbReference type="InterPro" id="IPR031359">
    <property type="entry name" value="NACHT_N"/>
</dbReference>
<keyword evidence="1 3" id="KW-0853">WD repeat</keyword>
<dbReference type="InterPro" id="IPR001680">
    <property type="entry name" value="WD40_rpt"/>
</dbReference>
<dbReference type="Gene3D" id="2.130.10.10">
    <property type="entry name" value="YVTN repeat-like/Quinoprotein amine dehydrogenase"/>
    <property type="match status" value="5"/>
</dbReference>
<dbReference type="PROSITE" id="PS50837">
    <property type="entry name" value="NACHT"/>
    <property type="match status" value="1"/>
</dbReference>
<proteinExistence type="predicted"/>
<dbReference type="SMART" id="SM00320">
    <property type="entry name" value="WD40"/>
    <property type="match status" value="9"/>
</dbReference>
<dbReference type="Proteomes" id="UP001610334">
    <property type="component" value="Unassembled WGS sequence"/>
</dbReference>
<dbReference type="PANTHER" id="PTHR19848:SF8">
    <property type="entry name" value="F-BOX AND WD REPEAT DOMAIN CONTAINING 7"/>
    <property type="match status" value="1"/>
</dbReference>
<evidence type="ECO:0000256" key="2">
    <source>
        <dbReference type="ARBA" id="ARBA00022737"/>
    </source>
</evidence>
<feature type="repeat" description="WD" evidence="3">
    <location>
        <begin position="1028"/>
        <end position="1069"/>
    </location>
</feature>
<keyword evidence="2" id="KW-0677">Repeat</keyword>
<dbReference type="Pfam" id="PF17100">
    <property type="entry name" value="NACHT_N"/>
    <property type="match status" value="1"/>
</dbReference>
<dbReference type="InterPro" id="IPR027417">
    <property type="entry name" value="P-loop_NTPase"/>
</dbReference>
<keyword evidence="7" id="KW-1185">Reference proteome</keyword>
<gene>
    <name evidence="6" type="ORF">BJX63DRAFT_438728</name>
</gene>
<dbReference type="PROSITE" id="PS50082">
    <property type="entry name" value="WD_REPEATS_2"/>
    <property type="match status" value="9"/>
</dbReference>
<dbReference type="Pfam" id="PF24883">
    <property type="entry name" value="NPHP3_N"/>
    <property type="match status" value="1"/>
</dbReference>
<dbReference type="InterPro" id="IPR020472">
    <property type="entry name" value="WD40_PAC1"/>
</dbReference>
<protein>
    <submittedName>
        <fullName evidence="6">WD40-repeat-containing domain protein</fullName>
    </submittedName>
</protein>
<dbReference type="InterPro" id="IPR007111">
    <property type="entry name" value="NACHT_NTPase"/>
</dbReference>
<dbReference type="Gene3D" id="3.40.50.300">
    <property type="entry name" value="P-loop containing nucleotide triphosphate hydrolases"/>
    <property type="match status" value="1"/>
</dbReference>
<feature type="region of interest" description="Disordered" evidence="4">
    <location>
        <begin position="1"/>
        <end position="70"/>
    </location>
</feature>
<evidence type="ECO:0000256" key="4">
    <source>
        <dbReference type="SAM" id="MobiDB-lite"/>
    </source>
</evidence>
<dbReference type="InterPro" id="IPR036322">
    <property type="entry name" value="WD40_repeat_dom_sf"/>
</dbReference>